<dbReference type="GO" id="GO:0030425">
    <property type="term" value="C:dendrite"/>
    <property type="evidence" value="ECO:0007669"/>
    <property type="project" value="TreeGrafter"/>
</dbReference>
<dbReference type="SUPFAM" id="SSF111418">
    <property type="entry name" value="Hormone receptor domain"/>
    <property type="match status" value="1"/>
</dbReference>
<dbReference type="Gene3D" id="4.10.1240.10">
    <property type="entry name" value="GPCR, family 2, extracellular hormone receptor domain"/>
    <property type="match status" value="1"/>
</dbReference>
<dbReference type="GO" id="GO:0017046">
    <property type="term" value="F:peptide hormone binding"/>
    <property type="evidence" value="ECO:0007669"/>
    <property type="project" value="TreeGrafter"/>
</dbReference>
<dbReference type="InterPro" id="IPR050332">
    <property type="entry name" value="GPCR_2"/>
</dbReference>
<keyword evidence="3" id="KW-1133">Transmembrane helix</keyword>
<dbReference type="OrthoDB" id="9049869at2759"/>
<dbReference type="GO" id="GO:0043679">
    <property type="term" value="C:axon terminus"/>
    <property type="evidence" value="ECO:0007669"/>
    <property type="project" value="TreeGrafter"/>
</dbReference>
<accession>A0A8T2NNS6</accession>
<keyword evidence="1" id="KW-0732">Signal</keyword>
<evidence type="ECO:0000313" key="5">
    <source>
        <dbReference type="Proteomes" id="UP000824540"/>
    </source>
</evidence>
<evidence type="ECO:0000256" key="2">
    <source>
        <dbReference type="ARBA" id="ARBA00023157"/>
    </source>
</evidence>
<keyword evidence="3" id="KW-0472">Membrane</keyword>
<dbReference type="GO" id="GO:0043404">
    <property type="term" value="F:corticotropin-releasing hormone receptor activity"/>
    <property type="evidence" value="ECO:0007669"/>
    <property type="project" value="TreeGrafter"/>
</dbReference>
<dbReference type="GO" id="GO:0015056">
    <property type="term" value="F:corticotrophin-releasing factor receptor activity"/>
    <property type="evidence" value="ECO:0007669"/>
    <property type="project" value="TreeGrafter"/>
</dbReference>
<gene>
    <name evidence="4" type="ORF">JZ751_024067</name>
</gene>
<dbReference type="PRINTS" id="PR01279">
    <property type="entry name" value="CRFRECEPTOR"/>
</dbReference>
<dbReference type="GO" id="GO:0005886">
    <property type="term" value="C:plasma membrane"/>
    <property type="evidence" value="ECO:0007669"/>
    <property type="project" value="TreeGrafter"/>
</dbReference>
<evidence type="ECO:0000256" key="3">
    <source>
        <dbReference type="SAM" id="Phobius"/>
    </source>
</evidence>
<name>A0A8T2NNS6_9TELE</name>
<dbReference type="AlphaFoldDB" id="A0A8T2NNS6"/>
<dbReference type="InterPro" id="IPR036445">
    <property type="entry name" value="GPCR_2_extracell_dom_sf"/>
</dbReference>
<keyword evidence="3" id="KW-0812">Transmembrane</keyword>
<dbReference type="InterPro" id="IPR003051">
    <property type="entry name" value="GPCR_2_CRF_rcpt"/>
</dbReference>
<proteinExistence type="predicted"/>
<dbReference type="GO" id="GO:0008528">
    <property type="term" value="F:G protein-coupled peptide receptor activity"/>
    <property type="evidence" value="ECO:0007669"/>
    <property type="project" value="TreeGrafter"/>
</dbReference>
<sequence length="209" mass="22849">MSQDICSAMAKVVRCCARLDLTRALKSSSMLKLNSAASTTLQGPDVTDACLVLSLVLQSFSSGWFGTSRSTRVASAENEGLHMVHISARPACEEKAMQEHSHNGGSICSIHSSIVNVPEFNAAGCKRIESPLCGNAYRECMGNGTWAFKSNYSNCEPILEEKRKYPMHYKIALIINYLGHCISVGALVVAFILFLCLRQTDKVPAFQEH</sequence>
<evidence type="ECO:0000313" key="4">
    <source>
        <dbReference type="EMBL" id="KAG9339208.1"/>
    </source>
</evidence>
<evidence type="ECO:0000256" key="1">
    <source>
        <dbReference type="ARBA" id="ARBA00022729"/>
    </source>
</evidence>
<dbReference type="GO" id="GO:0060291">
    <property type="term" value="P:long-term synaptic potentiation"/>
    <property type="evidence" value="ECO:0007669"/>
    <property type="project" value="TreeGrafter"/>
</dbReference>
<protein>
    <submittedName>
        <fullName evidence="4">Uncharacterized protein</fullName>
    </submittedName>
</protein>
<keyword evidence="5" id="KW-1185">Reference proteome</keyword>
<dbReference type="Proteomes" id="UP000824540">
    <property type="component" value="Unassembled WGS sequence"/>
</dbReference>
<dbReference type="PANTHER" id="PTHR45620:SF19">
    <property type="entry name" value="CORTICOTROPIN-RELEASING FACTOR RECEPTOR 2"/>
    <property type="match status" value="1"/>
</dbReference>
<dbReference type="PANTHER" id="PTHR45620">
    <property type="entry name" value="PDF RECEPTOR-LIKE PROTEIN-RELATED"/>
    <property type="match status" value="1"/>
</dbReference>
<dbReference type="GO" id="GO:0007188">
    <property type="term" value="P:adenylate cyclase-modulating G protein-coupled receptor signaling pathway"/>
    <property type="evidence" value="ECO:0007669"/>
    <property type="project" value="TreeGrafter"/>
</dbReference>
<comment type="caution">
    <text evidence="4">The sequence shown here is derived from an EMBL/GenBank/DDBJ whole genome shotgun (WGS) entry which is preliminary data.</text>
</comment>
<dbReference type="EMBL" id="JAFBMS010000057">
    <property type="protein sequence ID" value="KAG9339208.1"/>
    <property type="molecule type" value="Genomic_DNA"/>
</dbReference>
<feature type="transmembrane region" description="Helical" evidence="3">
    <location>
        <begin position="171"/>
        <end position="195"/>
    </location>
</feature>
<organism evidence="4 5">
    <name type="scientific">Albula glossodonta</name>
    <name type="common">roundjaw bonefish</name>
    <dbReference type="NCBI Taxonomy" id="121402"/>
    <lineage>
        <taxon>Eukaryota</taxon>
        <taxon>Metazoa</taxon>
        <taxon>Chordata</taxon>
        <taxon>Craniata</taxon>
        <taxon>Vertebrata</taxon>
        <taxon>Euteleostomi</taxon>
        <taxon>Actinopterygii</taxon>
        <taxon>Neopterygii</taxon>
        <taxon>Teleostei</taxon>
        <taxon>Albuliformes</taxon>
        <taxon>Albulidae</taxon>
        <taxon>Albula</taxon>
    </lineage>
</organism>
<keyword evidence="2" id="KW-1015">Disulfide bond</keyword>
<reference evidence="4" key="1">
    <citation type="thesis" date="2021" institute="BYU ScholarsArchive" country="Provo, UT, USA">
        <title>Applications of and Algorithms for Genome Assembly and Genomic Analyses with an Emphasis on Marine Teleosts.</title>
        <authorList>
            <person name="Pickett B.D."/>
        </authorList>
    </citation>
    <scope>NUCLEOTIDE SEQUENCE</scope>
    <source>
        <strain evidence="4">HI-2016</strain>
    </source>
</reference>